<keyword evidence="12" id="KW-1185">Reference proteome</keyword>
<accession>A9KIN3</accession>
<dbReference type="GO" id="GO:0140359">
    <property type="term" value="F:ABC-type transporter activity"/>
    <property type="evidence" value="ECO:0007669"/>
    <property type="project" value="InterPro"/>
</dbReference>
<evidence type="ECO:0000256" key="3">
    <source>
        <dbReference type="ARBA" id="ARBA00022448"/>
    </source>
</evidence>
<dbReference type="AlphaFoldDB" id="A9KIN3"/>
<dbReference type="HOGENOM" id="CLU_060703_2_0_9"/>
<protein>
    <recommendedName>
        <fullName evidence="9">Transport permease protein</fullName>
    </recommendedName>
</protein>
<dbReference type="EMBL" id="CP000885">
    <property type="protein sequence ID" value="ABX43896.1"/>
    <property type="molecule type" value="Genomic_DNA"/>
</dbReference>
<sequence>MKRILNNFNKYRYLLGELVRKDIKLKYRNSVLGLFWTMLEPLLTMIVLTIVFTSLMGRTTPHYPVYILCGRLLYSYFSNGTKLALKSIRRNSAMIRKVYVPKYIYPLSSTLSGFITFLISLIVLFAVAVVQNVKPTWHILEAIFPMLTLLLLTVGVGFILATLGVFFRDTEYLWGVILTLIMYASAIFYDPEKILKSSNAWILKYNPLFGIIQNFRNAVLGAPMNTKYFAYSAMFSVVTLIIGVFMFYKKQDKFVLYI</sequence>
<evidence type="ECO:0000256" key="9">
    <source>
        <dbReference type="RuleBase" id="RU361157"/>
    </source>
</evidence>
<feature type="transmembrane region" description="Helical" evidence="9">
    <location>
        <begin position="142"/>
        <end position="165"/>
    </location>
</feature>
<evidence type="ECO:0000256" key="8">
    <source>
        <dbReference type="ARBA" id="ARBA00023136"/>
    </source>
</evidence>
<feature type="transmembrane region" description="Helical" evidence="9">
    <location>
        <begin position="31"/>
        <end position="57"/>
    </location>
</feature>
<dbReference type="RefSeq" id="WP_012201544.1">
    <property type="nucleotide sequence ID" value="NC_010001.1"/>
</dbReference>
<keyword evidence="4 9" id="KW-1003">Cell membrane</keyword>
<dbReference type="PROSITE" id="PS51012">
    <property type="entry name" value="ABC_TM2"/>
    <property type="match status" value="1"/>
</dbReference>
<dbReference type="Pfam" id="PF01061">
    <property type="entry name" value="ABC2_membrane"/>
    <property type="match status" value="1"/>
</dbReference>
<dbReference type="InterPro" id="IPR047817">
    <property type="entry name" value="ABC2_TM_bact-type"/>
</dbReference>
<dbReference type="eggNOG" id="COG1682">
    <property type="taxonomic scope" value="Bacteria"/>
</dbReference>
<feature type="domain" description="ABC transmembrane type-2" evidence="10">
    <location>
        <begin position="32"/>
        <end position="250"/>
    </location>
</feature>
<comment type="similarity">
    <text evidence="2 9">Belongs to the ABC-2 integral membrane protein family.</text>
</comment>
<evidence type="ECO:0000313" key="12">
    <source>
        <dbReference type="Proteomes" id="UP000000370"/>
    </source>
</evidence>
<evidence type="ECO:0000259" key="10">
    <source>
        <dbReference type="PROSITE" id="PS51012"/>
    </source>
</evidence>
<dbReference type="Proteomes" id="UP000000370">
    <property type="component" value="Chromosome"/>
</dbReference>
<keyword evidence="6 9" id="KW-0812">Transmembrane</keyword>
<evidence type="ECO:0000313" key="11">
    <source>
        <dbReference type="EMBL" id="ABX43896.1"/>
    </source>
</evidence>
<feature type="transmembrane region" description="Helical" evidence="9">
    <location>
        <begin position="172"/>
        <end position="189"/>
    </location>
</feature>
<evidence type="ECO:0000256" key="4">
    <source>
        <dbReference type="ARBA" id="ARBA00022475"/>
    </source>
</evidence>
<dbReference type="KEGG" id="cpy:Cphy_3547"/>
<comment type="subcellular location">
    <subcellularLocation>
        <location evidence="1">Cell inner membrane</location>
        <topology evidence="1">Multi-pass membrane protein</topology>
    </subcellularLocation>
    <subcellularLocation>
        <location evidence="9">Cell membrane</location>
        <topology evidence="9">Multi-pass membrane protein</topology>
    </subcellularLocation>
</comment>
<evidence type="ECO:0000256" key="7">
    <source>
        <dbReference type="ARBA" id="ARBA00022989"/>
    </source>
</evidence>
<dbReference type="InterPro" id="IPR013525">
    <property type="entry name" value="ABC2_TM"/>
</dbReference>
<feature type="transmembrane region" description="Helical" evidence="9">
    <location>
        <begin position="105"/>
        <end position="130"/>
    </location>
</feature>
<proteinExistence type="inferred from homology"/>
<keyword evidence="5" id="KW-0997">Cell inner membrane</keyword>
<evidence type="ECO:0000256" key="2">
    <source>
        <dbReference type="ARBA" id="ARBA00007783"/>
    </source>
</evidence>
<dbReference type="STRING" id="357809.Cphy_3547"/>
<dbReference type="PANTHER" id="PTHR30413:SF8">
    <property type="entry name" value="TRANSPORT PERMEASE PROTEIN"/>
    <property type="match status" value="1"/>
</dbReference>
<evidence type="ECO:0000256" key="6">
    <source>
        <dbReference type="ARBA" id="ARBA00022692"/>
    </source>
</evidence>
<dbReference type="GO" id="GO:0015920">
    <property type="term" value="P:lipopolysaccharide transport"/>
    <property type="evidence" value="ECO:0007669"/>
    <property type="project" value="TreeGrafter"/>
</dbReference>
<keyword evidence="8 9" id="KW-0472">Membrane</keyword>
<keyword evidence="7 9" id="KW-1133">Transmembrane helix</keyword>
<dbReference type="GO" id="GO:0005886">
    <property type="term" value="C:plasma membrane"/>
    <property type="evidence" value="ECO:0007669"/>
    <property type="project" value="UniProtKB-SubCell"/>
</dbReference>
<keyword evidence="3 9" id="KW-0813">Transport</keyword>
<evidence type="ECO:0000256" key="1">
    <source>
        <dbReference type="ARBA" id="ARBA00004429"/>
    </source>
</evidence>
<dbReference type="PANTHER" id="PTHR30413">
    <property type="entry name" value="INNER MEMBRANE TRANSPORT PERMEASE"/>
    <property type="match status" value="1"/>
</dbReference>
<reference evidence="12" key="1">
    <citation type="submission" date="2007-11" db="EMBL/GenBank/DDBJ databases">
        <title>Complete genome sequence of Clostridium phytofermentans ISDg.</title>
        <authorList>
            <person name="Leschine S.B."/>
            <person name="Warnick T.A."/>
            <person name="Blanchard J.L."/>
            <person name="Schnell D.J."/>
            <person name="Petit E.L."/>
            <person name="LaTouf W.G."/>
            <person name="Copeland A."/>
            <person name="Lucas S."/>
            <person name="Lapidus A."/>
            <person name="Barry K."/>
            <person name="Glavina del Rio T."/>
            <person name="Dalin E."/>
            <person name="Tice H."/>
            <person name="Pitluck S."/>
            <person name="Kiss H."/>
            <person name="Brettin T."/>
            <person name="Bruce D."/>
            <person name="Detter J.C."/>
            <person name="Han C."/>
            <person name="Kuske C."/>
            <person name="Schmutz J."/>
            <person name="Larimer F."/>
            <person name="Land M."/>
            <person name="Hauser L."/>
            <person name="Kyrpides N."/>
            <person name="Kim E.A."/>
            <person name="Richardson P."/>
        </authorList>
    </citation>
    <scope>NUCLEOTIDE SEQUENCE [LARGE SCALE GENOMIC DNA]</scope>
    <source>
        <strain evidence="12">ATCC 700394 / DSM 18823 / ISDg</strain>
    </source>
</reference>
<feature type="transmembrane region" description="Helical" evidence="9">
    <location>
        <begin position="63"/>
        <end position="85"/>
    </location>
</feature>
<gene>
    <name evidence="11" type="ordered locus">Cphy_3547</name>
</gene>
<organism evidence="11 12">
    <name type="scientific">Lachnoclostridium phytofermentans (strain ATCC 700394 / DSM 18823 / ISDg)</name>
    <name type="common">Clostridium phytofermentans</name>
    <dbReference type="NCBI Taxonomy" id="357809"/>
    <lineage>
        <taxon>Bacteria</taxon>
        <taxon>Bacillati</taxon>
        <taxon>Bacillota</taxon>
        <taxon>Clostridia</taxon>
        <taxon>Lachnospirales</taxon>
        <taxon>Lachnospiraceae</taxon>
    </lineage>
</organism>
<evidence type="ECO:0000256" key="5">
    <source>
        <dbReference type="ARBA" id="ARBA00022519"/>
    </source>
</evidence>
<feature type="transmembrane region" description="Helical" evidence="9">
    <location>
        <begin position="228"/>
        <end position="248"/>
    </location>
</feature>
<name>A9KIN3_LACP7</name>